<feature type="domain" description="SpoVT-AbrB" evidence="2">
    <location>
        <begin position="3"/>
        <end position="48"/>
    </location>
</feature>
<proteinExistence type="predicted"/>
<dbReference type="InterPro" id="IPR037914">
    <property type="entry name" value="SpoVT-AbrB_sf"/>
</dbReference>
<dbReference type="Gene3D" id="2.10.260.10">
    <property type="match status" value="1"/>
</dbReference>
<evidence type="ECO:0000313" key="3">
    <source>
        <dbReference type="EMBL" id="OGG54201.1"/>
    </source>
</evidence>
<dbReference type="PROSITE" id="PS51740">
    <property type="entry name" value="SPOVT_ABRB"/>
    <property type="match status" value="1"/>
</dbReference>
<gene>
    <name evidence="3" type="ORF">A2851_00865</name>
</gene>
<dbReference type="GO" id="GO:0003677">
    <property type="term" value="F:DNA binding"/>
    <property type="evidence" value="ECO:0007669"/>
    <property type="project" value="UniProtKB-UniRule"/>
</dbReference>
<organism evidence="3 4">
    <name type="scientific">Candidatus Kaiserbacteria bacterium RIFCSPHIGHO2_01_FULL_53_29</name>
    <dbReference type="NCBI Taxonomy" id="1798480"/>
    <lineage>
        <taxon>Bacteria</taxon>
        <taxon>Candidatus Kaiseribacteriota</taxon>
    </lineage>
</organism>
<reference evidence="3 4" key="1">
    <citation type="journal article" date="2016" name="Nat. Commun.">
        <title>Thousands of microbial genomes shed light on interconnected biogeochemical processes in an aquifer system.</title>
        <authorList>
            <person name="Anantharaman K."/>
            <person name="Brown C.T."/>
            <person name="Hug L.A."/>
            <person name="Sharon I."/>
            <person name="Castelle C.J."/>
            <person name="Probst A.J."/>
            <person name="Thomas B.C."/>
            <person name="Singh A."/>
            <person name="Wilkins M.J."/>
            <person name="Karaoz U."/>
            <person name="Brodie E.L."/>
            <person name="Williams K.H."/>
            <person name="Hubbard S.S."/>
            <person name="Banfield J.F."/>
        </authorList>
    </citation>
    <scope>NUCLEOTIDE SEQUENCE [LARGE SCALE GENOMIC DNA]</scope>
</reference>
<keyword evidence="1" id="KW-0238">DNA-binding</keyword>
<evidence type="ECO:0000256" key="1">
    <source>
        <dbReference type="PROSITE-ProRule" id="PRU01076"/>
    </source>
</evidence>
<dbReference type="Pfam" id="PF04014">
    <property type="entry name" value="MazE_antitoxin"/>
    <property type="match status" value="1"/>
</dbReference>
<dbReference type="SMART" id="SM00966">
    <property type="entry name" value="SpoVT_AbrB"/>
    <property type="match status" value="1"/>
</dbReference>
<evidence type="ECO:0000313" key="4">
    <source>
        <dbReference type="Proteomes" id="UP000176863"/>
    </source>
</evidence>
<dbReference type="InterPro" id="IPR007159">
    <property type="entry name" value="SpoVT-AbrB_dom"/>
</dbReference>
<dbReference type="Proteomes" id="UP000176863">
    <property type="component" value="Unassembled WGS sequence"/>
</dbReference>
<dbReference type="STRING" id="1798480.A2851_00865"/>
<comment type="caution">
    <text evidence="3">The sequence shown here is derived from an EMBL/GenBank/DDBJ whole genome shotgun (WGS) entry which is preliminary data.</text>
</comment>
<protein>
    <recommendedName>
        <fullName evidence="2">SpoVT-AbrB domain-containing protein</fullName>
    </recommendedName>
</protein>
<dbReference type="InterPro" id="IPR039052">
    <property type="entry name" value="Antitox_PemI-like"/>
</dbReference>
<dbReference type="PANTHER" id="PTHR40516">
    <property type="entry name" value="ANTITOXIN CHPS-RELATED"/>
    <property type="match status" value="1"/>
</dbReference>
<sequence>MATKVQKWGNSLAVRIPDNVVEDAGLVPGKEVTVRNVRNTVVITPVNAKRRPTLEELVARITPENRHDYQWGGVEPVGKEIW</sequence>
<dbReference type="PANTHER" id="PTHR40516:SF1">
    <property type="entry name" value="ANTITOXIN CHPS-RELATED"/>
    <property type="match status" value="1"/>
</dbReference>
<evidence type="ECO:0000259" key="2">
    <source>
        <dbReference type="PROSITE" id="PS51740"/>
    </source>
</evidence>
<dbReference type="SUPFAM" id="SSF89447">
    <property type="entry name" value="AbrB/MazE/MraZ-like"/>
    <property type="match status" value="1"/>
</dbReference>
<name>A0A1F6CYU2_9BACT</name>
<dbReference type="GO" id="GO:0097351">
    <property type="term" value="F:toxin sequestering activity"/>
    <property type="evidence" value="ECO:0007669"/>
    <property type="project" value="InterPro"/>
</dbReference>
<accession>A0A1F6CYU2</accession>
<dbReference type="AlphaFoldDB" id="A0A1F6CYU2"/>
<dbReference type="EMBL" id="MFKT01000001">
    <property type="protein sequence ID" value="OGG54201.1"/>
    <property type="molecule type" value="Genomic_DNA"/>
</dbReference>